<keyword evidence="2" id="KW-1185">Reference proteome</keyword>
<protein>
    <submittedName>
        <fullName evidence="1">Uncharacterized protein</fullName>
    </submittedName>
</protein>
<reference evidence="1 2" key="1">
    <citation type="submission" date="2019-12" db="EMBL/GenBank/DDBJ databases">
        <authorList>
            <person name="Floudas D."/>
            <person name="Bentzer J."/>
            <person name="Ahren D."/>
            <person name="Johansson T."/>
            <person name="Persson P."/>
            <person name="Tunlid A."/>
        </authorList>
    </citation>
    <scope>NUCLEOTIDE SEQUENCE [LARGE SCALE GENOMIC DNA]</scope>
    <source>
        <strain evidence="1 2">CBS 102.39</strain>
    </source>
</reference>
<sequence length="200" mass="23194">MSTTPEQQQFNPSVSANYGFTFPARPSLYMRGYIKYMDAIYSWDVERILDCFDEELEHRILPGSLNRPVLNKRQYRDYLNGVLPLFRICKTPAFVRFTSSMDLHEIIEVQERMTVHMTVRGRGTSGASYANETTQIIHWKLPPPSSDPYALSKIRLMKEFVDSLFASTFFSNERALAKEKAQQARERLSLSSRSSFSRRS</sequence>
<accession>A0A8H4VSC6</accession>
<dbReference type="AlphaFoldDB" id="A0A8H4VSC6"/>
<dbReference type="EMBL" id="JAACJL010000015">
    <property type="protein sequence ID" value="KAF4620307.1"/>
    <property type="molecule type" value="Genomic_DNA"/>
</dbReference>
<dbReference type="Proteomes" id="UP000521872">
    <property type="component" value="Unassembled WGS sequence"/>
</dbReference>
<organism evidence="1 2">
    <name type="scientific">Agrocybe pediades</name>
    <dbReference type="NCBI Taxonomy" id="84607"/>
    <lineage>
        <taxon>Eukaryota</taxon>
        <taxon>Fungi</taxon>
        <taxon>Dikarya</taxon>
        <taxon>Basidiomycota</taxon>
        <taxon>Agaricomycotina</taxon>
        <taxon>Agaricomycetes</taxon>
        <taxon>Agaricomycetidae</taxon>
        <taxon>Agaricales</taxon>
        <taxon>Agaricineae</taxon>
        <taxon>Strophariaceae</taxon>
        <taxon>Agrocybe</taxon>
    </lineage>
</organism>
<evidence type="ECO:0000313" key="1">
    <source>
        <dbReference type="EMBL" id="KAF4620307.1"/>
    </source>
</evidence>
<proteinExistence type="predicted"/>
<comment type="caution">
    <text evidence="1">The sequence shown here is derived from an EMBL/GenBank/DDBJ whole genome shotgun (WGS) entry which is preliminary data.</text>
</comment>
<name>A0A8H4VSC6_9AGAR</name>
<gene>
    <name evidence="1" type="ORF">D9613_001081</name>
</gene>
<evidence type="ECO:0000313" key="2">
    <source>
        <dbReference type="Proteomes" id="UP000521872"/>
    </source>
</evidence>
<dbReference type="Gene3D" id="3.10.450.50">
    <property type="match status" value="1"/>
</dbReference>